<evidence type="ECO:0000313" key="1">
    <source>
        <dbReference type="EMBL" id="MVU83908.1"/>
    </source>
</evidence>
<evidence type="ECO:0000313" key="2">
    <source>
        <dbReference type="Proteomes" id="UP000466794"/>
    </source>
</evidence>
<gene>
    <name evidence="1" type="ORF">GPX89_42605</name>
</gene>
<dbReference type="InterPro" id="IPR029058">
    <property type="entry name" value="AB_hydrolase_fold"/>
</dbReference>
<reference evidence="1 2" key="1">
    <citation type="submission" date="2019-12" db="EMBL/GenBank/DDBJ databases">
        <title>Nocardia sp. nov. ET3-3 isolated from soil.</title>
        <authorList>
            <person name="Kanchanasin P."/>
            <person name="Tanasupawat S."/>
            <person name="Yuki M."/>
            <person name="Kudo T."/>
        </authorList>
    </citation>
    <scope>NUCLEOTIDE SEQUENCE [LARGE SCALE GENOMIC DNA]</scope>
    <source>
        <strain evidence="1 2">ET3-3</strain>
    </source>
</reference>
<comment type="caution">
    <text evidence="1">The sequence shown here is derived from an EMBL/GenBank/DDBJ whole genome shotgun (WGS) entry which is preliminary data.</text>
</comment>
<dbReference type="Gene3D" id="3.40.50.1820">
    <property type="entry name" value="alpha/beta hydrolase"/>
    <property type="match status" value="1"/>
</dbReference>
<keyword evidence="2" id="KW-1185">Reference proteome</keyword>
<dbReference type="RefSeq" id="WP_157393492.1">
    <property type="nucleotide sequence ID" value="NZ_WRPP01000016.1"/>
</dbReference>
<protein>
    <recommendedName>
        <fullName evidence="3">Alpha/beta hydrolase</fullName>
    </recommendedName>
</protein>
<dbReference type="Proteomes" id="UP000466794">
    <property type="component" value="Unassembled WGS sequence"/>
</dbReference>
<proteinExistence type="predicted"/>
<accession>A0A7K1VCP0</accession>
<dbReference type="SUPFAM" id="SSF53474">
    <property type="entry name" value="alpha/beta-Hydrolases"/>
    <property type="match status" value="1"/>
</dbReference>
<dbReference type="EMBL" id="WRPP01000016">
    <property type="protein sequence ID" value="MVU83908.1"/>
    <property type="molecule type" value="Genomic_DNA"/>
</dbReference>
<dbReference type="AlphaFoldDB" id="A0A7K1VCP0"/>
<name>A0A7K1VCP0_9NOCA</name>
<evidence type="ECO:0008006" key="3">
    <source>
        <dbReference type="Google" id="ProtNLM"/>
    </source>
</evidence>
<sequence length="69" mass="7860">MAPTPLQIIHGTTDSALLPEYAQQVYDAASGDKELIWLDTRNHIELYDQDPYVSTAAAHAVRWLDRHLR</sequence>
<organism evidence="1 2">
    <name type="scientific">Nocardia terrae</name>
    <dbReference type="NCBI Taxonomy" id="2675851"/>
    <lineage>
        <taxon>Bacteria</taxon>
        <taxon>Bacillati</taxon>
        <taxon>Actinomycetota</taxon>
        <taxon>Actinomycetes</taxon>
        <taxon>Mycobacteriales</taxon>
        <taxon>Nocardiaceae</taxon>
        <taxon>Nocardia</taxon>
    </lineage>
</organism>